<dbReference type="Pfam" id="PF08811">
    <property type="entry name" value="DUF1800"/>
    <property type="match status" value="1"/>
</dbReference>
<feature type="region of interest" description="Disordered" evidence="1">
    <location>
        <begin position="238"/>
        <end position="260"/>
    </location>
</feature>
<feature type="compositionally biased region" description="Acidic residues" evidence="1">
    <location>
        <begin position="247"/>
        <end position="256"/>
    </location>
</feature>
<sequence length="561" mass="61436">MFDRAGEQASRSAGRNLARARGFSGSAMRLASLGFLSALLLSCASTSHPARSEAPVEDYGPGAEVHLLQRWAFGPSARELAEVRRLGVRGWVEARLVRRDTPMSPALAGKLQALPTLELSMSQLLDAYPNRKEREQALLDGRELERPARIGEELSAAKLLRAVEGPNPLEEVLVDFWFNHFNVSADKGVVRWMVTSYERDAIRPHVFGRFRTLLGATARHPAMLVYLDNWRSKRDGMPERGRALRDAEDEGDAELDAEPRPGLNENYARELLELHTLGVEGGYSQTDVREVARCFTGWSVKKPREAPEFVFRRRVHDPESKRVLGQELAAGGGEADGERVLDVLARHPSTARHLATKLARRFVSDSPPPALVDRLAKVFLDTEGDLSSVYRALLDAPEFWAPEARGAKVKTPFEFVVSALRATGAEVQVHPRLVRSVAKMGEPLYRAPAPTGFPEVAAPWVNSGSLVARLNFGLDLVSGRMPGARVVMETVAWPTAPTAEAWLEALGLALLGSPPSEETKATVLAALSRRKESASAEAERGPVDVALIAGLLLGSPEFQRQ</sequence>
<dbReference type="EMBL" id="FOIB01000004">
    <property type="protein sequence ID" value="SET96886.1"/>
    <property type="molecule type" value="Genomic_DNA"/>
</dbReference>
<gene>
    <name evidence="2" type="ORF">SAMN05443572_104119</name>
</gene>
<evidence type="ECO:0000313" key="2">
    <source>
        <dbReference type="EMBL" id="SET96886.1"/>
    </source>
</evidence>
<accession>A0ABY1CDW0</accession>
<evidence type="ECO:0000313" key="3">
    <source>
        <dbReference type="Proteomes" id="UP000183760"/>
    </source>
</evidence>
<protein>
    <submittedName>
        <fullName evidence="2">Uncharacterized conserved protein, DUF1800 family</fullName>
    </submittedName>
</protein>
<dbReference type="Proteomes" id="UP000183760">
    <property type="component" value="Unassembled WGS sequence"/>
</dbReference>
<evidence type="ECO:0000256" key="1">
    <source>
        <dbReference type="SAM" id="MobiDB-lite"/>
    </source>
</evidence>
<reference evidence="2 3" key="1">
    <citation type="submission" date="2016-10" db="EMBL/GenBank/DDBJ databases">
        <authorList>
            <person name="Varghese N."/>
            <person name="Submissions S."/>
        </authorList>
    </citation>
    <scope>NUCLEOTIDE SEQUENCE [LARGE SCALE GENOMIC DNA]</scope>
    <source>
        <strain evidence="2 3">DSM 16525</strain>
    </source>
</reference>
<keyword evidence="3" id="KW-1185">Reference proteome</keyword>
<comment type="caution">
    <text evidence="2">The sequence shown here is derived from an EMBL/GenBank/DDBJ whole genome shotgun (WGS) entry which is preliminary data.</text>
</comment>
<proteinExistence type="predicted"/>
<name>A0ABY1CDW0_MYXFU</name>
<dbReference type="InterPro" id="IPR014917">
    <property type="entry name" value="DUF1800"/>
</dbReference>
<organism evidence="2 3">
    <name type="scientific">Myxococcus fulvus</name>
    <dbReference type="NCBI Taxonomy" id="33"/>
    <lineage>
        <taxon>Bacteria</taxon>
        <taxon>Pseudomonadati</taxon>
        <taxon>Myxococcota</taxon>
        <taxon>Myxococcia</taxon>
        <taxon>Myxococcales</taxon>
        <taxon>Cystobacterineae</taxon>
        <taxon>Myxococcaceae</taxon>
        <taxon>Myxococcus</taxon>
    </lineage>
</organism>